<protein>
    <submittedName>
        <fullName evidence="3">Peptidase S8 and S53, subtilisin, kexin, sedolisin</fullName>
    </submittedName>
</protein>
<evidence type="ECO:0000256" key="1">
    <source>
        <dbReference type="SAM" id="MobiDB-lite"/>
    </source>
</evidence>
<accession>A0A3G9JUN0</accession>
<name>A0A3G9JUN0_MICVR</name>
<dbReference type="CDD" id="cd04847">
    <property type="entry name" value="Peptidases_S8_Subtilisin_like_2"/>
    <property type="match status" value="1"/>
</dbReference>
<feature type="region of interest" description="Disordered" evidence="1">
    <location>
        <begin position="1"/>
        <end position="40"/>
    </location>
</feature>
<evidence type="ECO:0000313" key="4">
    <source>
        <dbReference type="Proteomes" id="UP000278152"/>
    </source>
</evidence>
<dbReference type="InterPro" id="IPR034074">
    <property type="entry name" value="Y4bN_pept_dom"/>
</dbReference>
<dbReference type="InterPro" id="IPR000209">
    <property type="entry name" value="Peptidase_S8/S53_dom"/>
</dbReference>
<feature type="domain" description="Peptidase S8/S53" evidence="2">
    <location>
        <begin position="267"/>
        <end position="615"/>
    </location>
</feature>
<gene>
    <name evidence="3" type="ORF">myaer102_21230</name>
</gene>
<dbReference type="Gene3D" id="3.40.50.200">
    <property type="entry name" value="Peptidase S8/S53 domain"/>
    <property type="match status" value="1"/>
</dbReference>
<dbReference type="EMBL" id="AP019314">
    <property type="protein sequence ID" value="BBH39587.1"/>
    <property type="molecule type" value="Genomic_DNA"/>
</dbReference>
<dbReference type="Proteomes" id="UP000278152">
    <property type="component" value="Chromosome"/>
</dbReference>
<dbReference type="SUPFAM" id="SSF52743">
    <property type="entry name" value="Subtilisin-like"/>
    <property type="match status" value="1"/>
</dbReference>
<evidence type="ECO:0000259" key="2">
    <source>
        <dbReference type="Pfam" id="PF00082"/>
    </source>
</evidence>
<dbReference type="Pfam" id="PF00082">
    <property type="entry name" value="Peptidase_S8"/>
    <property type="match status" value="1"/>
</dbReference>
<dbReference type="AlphaFoldDB" id="A0A3G9JUN0"/>
<sequence length="811" mass="92891">MNPDFPLLSLTQPQTAKRGKERPRLLPLSPEKIQQRKEKADHLRQQVRRISRQLQEMSEEERKAVLIKLEHEQKINLSGTGLKPIAESTQHFTLAVPRTEKLDELEKKIEEFGEGDLKRGQPPNKDFAYLNRIKEASPQDRLCQVFFEQYDELIQKDWITCEIEIMSFKNGKSQQSQELSEILNEIEILFKKGGTQGILFEHDEIKGTCRAVIRCTGKVFRELVEGEKWQTKIVYFDVRPEFETFYHTLKNFNIEKLGEFISPPQDAPMVCIIDSGVTIGNPFLKPIVREDLIRSFLKEESDKDNPYDEHGHGSGIASLASYYALNLHDGAINEGKVWITSARFLNKYNELETEDPKLVSLILKEIVSTFTIFGVKIFNFSIGILNRKWNAESKRTIPRKSWIARTIDQISREYDVIFVISTGNIKPPHVRDYYDSQLLYPKYFTDDEASILDPSQAALAITVGSIAFQNNLVVMSTAMTIAKEQQPSPFTRCGPGINKEIKPELVEYGGNYITNEDGLIKTNLGTDVVMSSHQLTPAICHNSGTSFAVPRVAHKMARILYDMQSLGFYDISASLLKALTVNSATYPPYYGNFDNFKQAMDEKKPKHWLNVVGYGIPDDIRATECDKYTAILIFQEKIQPNTVKFFDIPVPECLVETPPTKVKRLTVTVVYAPEVQRWGLETYLGTTLKWRMFRGNVDQEEVIKYMSVEEEENDEETGENPKELKFEPGITLRSRGTVQHGICEWKQHKSEYSQNCYTLAIAAYEKWNRENPNPVPYAVVVRLEDTTQTADVYVEVQNIMAQLEVQARSNI</sequence>
<dbReference type="InterPro" id="IPR036852">
    <property type="entry name" value="Peptidase_S8/S53_dom_sf"/>
</dbReference>
<dbReference type="GO" id="GO:0004252">
    <property type="term" value="F:serine-type endopeptidase activity"/>
    <property type="evidence" value="ECO:0007669"/>
    <property type="project" value="InterPro"/>
</dbReference>
<dbReference type="KEGG" id="mvz:myaer102_21230"/>
<reference evidence="3 4" key="1">
    <citation type="submission" date="2018-11" db="EMBL/GenBank/DDBJ databases">
        <title>Complete genome sequence of Microcystis aeruginosa NIES-102.</title>
        <authorList>
            <person name="Yamaguchi H."/>
            <person name="Suzuki S."/>
            <person name="Kawachi M."/>
        </authorList>
    </citation>
    <scope>NUCLEOTIDE SEQUENCE [LARGE SCALE GENOMIC DNA]</scope>
    <source>
        <strain evidence="3 4">NIES-102</strain>
    </source>
</reference>
<dbReference type="RefSeq" id="WP_125730780.1">
    <property type="nucleotide sequence ID" value="NZ_AP019314.1"/>
</dbReference>
<proteinExistence type="predicted"/>
<evidence type="ECO:0000313" key="3">
    <source>
        <dbReference type="EMBL" id="BBH39587.1"/>
    </source>
</evidence>
<organism evidence="3 4">
    <name type="scientific">Microcystis viridis NIES-102</name>
    <dbReference type="NCBI Taxonomy" id="213615"/>
    <lineage>
        <taxon>Bacteria</taxon>
        <taxon>Bacillati</taxon>
        <taxon>Cyanobacteriota</taxon>
        <taxon>Cyanophyceae</taxon>
        <taxon>Oscillatoriophycideae</taxon>
        <taxon>Chroococcales</taxon>
        <taxon>Microcystaceae</taxon>
        <taxon>Microcystis</taxon>
    </lineage>
</organism>
<dbReference type="GO" id="GO:0006508">
    <property type="term" value="P:proteolysis"/>
    <property type="evidence" value="ECO:0007669"/>
    <property type="project" value="InterPro"/>
</dbReference>